<comment type="caution">
    <text evidence="3">The sequence shown here is derived from an EMBL/GenBank/DDBJ whole genome shotgun (WGS) entry which is preliminary data.</text>
</comment>
<dbReference type="Pfam" id="PF12762">
    <property type="entry name" value="DDE_Tnp_IS1595"/>
    <property type="match status" value="1"/>
</dbReference>
<feature type="region of interest" description="Disordered" evidence="1">
    <location>
        <begin position="157"/>
        <end position="186"/>
    </location>
</feature>
<evidence type="ECO:0000256" key="1">
    <source>
        <dbReference type="SAM" id="MobiDB-lite"/>
    </source>
</evidence>
<keyword evidence="4" id="KW-1185">Reference proteome</keyword>
<protein>
    <submittedName>
        <fullName evidence="3">Transposase-like protein</fullName>
    </submittedName>
</protein>
<accession>A0A7X0H5F5</accession>
<evidence type="ECO:0000313" key="3">
    <source>
        <dbReference type="EMBL" id="MBB6428466.1"/>
    </source>
</evidence>
<gene>
    <name evidence="3" type="ORF">HNQ40_000272</name>
</gene>
<organism evidence="3 4">
    <name type="scientific">Algisphaera agarilytica</name>
    <dbReference type="NCBI Taxonomy" id="1385975"/>
    <lineage>
        <taxon>Bacteria</taxon>
        <taxon>Pseudomonadati</taxon>
        <taxon>Planctomycetota</taxon>
        <taxon>Phycisphaerae</taxon>
        <taxon>Phycisphaerales</taxon>
        <taxon>Phycisphaeraceae</taxon>
        <taxon>Algisphaera</taxon>
    </lineage>
</organism>
<name>A0A7X0H5F5_9BACT</name>
<evidence type="ECO:0000313" key="4">
    <source>
        <dbReference type="Proteomes" id="UP000541810"/>
    </source>
</evidence>
<dbReference type="NCBIfam" id="NF033547">
    <property type="entry name" value="transpos_IS1595"/>
    <property type="match status" value="1"/>
</dbReference>
<dbReference type="InterPro" id="IPR024445">
    <property type="entry name" value="Tnp_ISXO2-like"/>
</dbReference>
<dbReference type="Proteomes" id="UP000541810">
    <property type="component" value="Unassembled WGS sequence"/>
</dbReference>
<dbReference type="RefSeq" id="WP_184675630.1">
    <property type="nucleotide sequence ID" value="NZ_JACHGY010000001.1"/>
</dbReference>
<dbReference type="PANTHER" id="PTHR47163">
    <property type="entry name" value="DDE_TNP_IS1595 DOMAIN-CONTAINING PROTEIN"/>
    <property type="match status" value="1"/>
</dbReference>
<dbReference type="SMART" id="SM01126">
    <property type="entry name" value="DDE_Tnp_IS1595"/>
    <property type="match status" value="1"/>
</dbReference>
<feature type="domain" description="ISXO2-like transposase" evidence="2">
    <location>
        <begin position="146"/>
        <end position="302"/>
    </location>
</feature>
<dbReference type="InterPro" id="IPR024442">
    <property type="entry name" value="Transposase_Zn_ribbon"/>
</dbReference>
<dbReference type="EMBL" id="JACHGY010000001">
    <property type="protein sequence ID" value="MBB6428466.1"/>
    <property type="molecule type" value="Genomic_DNA"/>
</dbReference>
<proteinExistence type="predicted"/>
<dbReference type="AlphaFoldDB" id="A0A7X0H5F5"/>
<sequence length="330" mass="37165">MNNKGSKTKVGQDKSELVAKLPMACADERSAIEFFEKQRWGDTPCCPECGDTDVYQMKDRDGNRQKNCRWRCRGCGKQYTWRTGTVMEDSRIPAHNWAYGFWRAATSKKGVSALEIKRHTGLSYKSALFLMHRIRFAMAPTDGGPKLTGTVEADETFVGGKPRKRTPQKPFGKPGQEPSNAQTMKDRKTPVFGVVSRETGEVRARVLPDVKAHNLKAACDELIDKSAKLMTDEAMAYRTIGKAYAGHETVTHGRGEYVRGDVTTNTIEGFWSLLKRGVYGTFHNVSRAHLQRYVDELEFRYNHRKLEDGQRTLAAIAGGEGKRLMYCDPI</sequence>
<dbReference type="Pfam" id="PF12760">
    <property type="entry name" value="Zn_ribbon_IS1595"/>
    <property type="match status" value="1"/>
</dbReference>
<dbReference type="PANTHER" id="PTHR47163:SF2">
    <property type="entry name" value="SI:DKEY-17M8.2"/>
    <property type="match status" value="1"/>
</dbReference>
<dbReference type="InterPro" id="IPR053164">
    <property type="entry name" value="IS1016-like_transposase"/>
</dbReference>
<evidence type="ECO:0000259" key="2">
    <source>
        <dbReference type="SMART" id="SM01126"/>
    </source>
</evidence>
<reference evidence="3 4" key="1">
    <citation type="submission" date="2020-08" db="EMBL/GenBank/DDBJ databases">
        <title>Genomic Encyclopedia of Type Strains, Phase IV (KMG-IV): sequencing the most valuable type-strain genomes for metagenomic binning, comparative biology and taxonomic classification.</title>
        <authorList>
            <person name="Goeker M."/>
        </authorList>
    </citation>
    <scope>NUCLEOTIDE SEQUENCE [LARGE SCALE GENOMIC DNA]</scope>
    <source>
        <strain evidence="3 4">DSM 103725</strain>
    </source>
</reference>